<evidence type="ECO:0000256" key="6">
    <source>
        <dbReference type="ARBA" id="ARBA00023170"/>
    </source>
</evidence>
<evidence type="ECO:0000256" key="8">
    <source>
        <dbReference type="SAM" id="Phobius"/>
    </source>
</evidence>
<comment type="subcellular location">
    <subcellularLocation>
        <location evidence="1">Membrane</location>
        <topology evidence="1">Multi-pass membrane protein</topology>
    </subcellularLocation>
</comment>
<dbReference type="Proteomes" id="UP000594262">
    <property type="component" value="Unplaced"/>
</dbReference>
<feature type="transmembrane region" description="Helical" evidence="8">
    <location>
        <begin position="174"/>
        <end position="196"/>
    </location>
</feature>
<keyword evidence="7" id="KW-0807">Transducer</keyword>
<reference evidence="10" key="1">
    <citation type="submission" date="2021-01" db="UniProtKB">
        <authorList>
            <consortium name="EnsemblMetazoa"/>
        </authorList>
    </citation>
    <scope>IDENTIFICATION</scope>
</reference>
<evidence type="ECO:0000256" key="4">
    <source>
        <dbReference type="ARBA" id="ARBA00023040"/>
    </source>
</evidence>
<dbReference type="Pfam" id="PF00001">
    <property type="entry name" value="7tm_1"/>
    <property type="match status" value="1"/>
</dbReference>
<feature type="transmembrane region" description="Helical" evidence="8">
    <location>
        <begin position="127"/>
        <end position="145"/>
    </location>
</feature>
<feature type="transmembrane region" description="Helical" evidence="8">
    <location>
        <begin position="84"/>
        <end position="106"/>
    </location>
</feature>
<evidence type="ECO:0000256" key="1">
    <source>
        <dbReference type="ARBA" id="ARBA00004141"/>
    </source>
</evidence>
<evidence type="ECO:0000256" key="5">
    <source>
        <dbReference type="ARBA" id="ARBA00023136"/>
    </source>
</evidence>
<evidence type="ECO:0000256" key="3">
    <source>
        <dbReference type="ARBA" id="ARBA00022989"/>
    </source>
</evidence>
<evidence type="ECO:0000256" key="2">
    <source>
        <dbReference type="ARBA" id="ARBA00022692"/>
    </source>
</evidence>
<keyword evidence="5 8" id="KW-0472">Membrane</keyword>
<sequence>TKMNKTLANFSEVFAALYIFLMIASITGNLVCLFGLTRKYHKRRFRDHFFISMVICDLLRISLTGPMEIRGLMQQQVTDESFCIGFSFIMSLFEFTSISHLLLVVMDRYICVCKPTLALKLYLQPTTIYKAILLSYLYGLFWSVLPLFGLGEFGFQIGELQCGLKPKHDIASKVYILLVLLIAYIVPVGITIWCFFHVWKRTKTNNNGVVTVSDESQDQKDLRKYFSSDRKQFQLILALILTFIFTWFVYDLTMFEEIYIAQEANAYAEIVTTFIGQSSALITPLAILAFYTDLQKTFMKFLGKKRAENTSVTKSRASTRVVPIAGSVETPSAT</sequence>
<keyword evidence="2 8" id="KW-0812">Transmembrane</keyword>
<dbReference type="InterPro" id="IPR017452">
    <property type="entry name" value="GPCR_Rhodpsn_7TM"/>
</dbReference>
<dbReference type="GO" id="GO:0016020">
    <property type="term" value="C:membrane"/>
    <property type="evidence" value="ECO:0007669"/>
    <property type="project" value="UniProtKB-SubCell"/>
</dbReference>
<evidence type="ECO:0000313" key="10">
    <source>
        <dbReference type="EnsemblMetazoa" id="CLYHEMP001612.1"/>
    </source>
</evidence>
<dbReference type="InterPro" id="IPR050125">
    <property type="entry name" value="GPCR_opsins"/>
</dbReference>
<keyword evidence="6" id="KW-0675">Receptor</keyword>
<dbReference type="Gene3D" id="1.20.1070.10">
    <property type="entry name" value="Rhodopsin 7-helix transmembrane proteins"/>
    <property type="match status" value="1"/>
</dbReference>
<name>A0A7M5TTG3_9CNID</name>
<evidence type="ECO:0000313" key="11">
    <source>
        <dbReference type="Proteomes" id="UP000594262"/>
    </source>
</evidence>
<feature type="domain" description="G-protein coupled receptors family 1 profile" evidence="9">
    <location>
        <begin position="28"/>
        <end position="287"/>
    </location>
</feature>
<feature type="transmembrane region" description="Helical" evidence="8">
    <location>
        <begin position="13"/>
        <end position="36"/>
    </location>
</feature>
<feature type="transmembrane region" description="Helical" evidence="8">
    <location>
        <begin position="233"/>
        <end position="250"/>
    </location>
</feature>
<keyword evidence="4" id="KW-0297">G-protein coupled receptor</keyword>
<organism evidence="10 11">
    <name type="scientific">Clytia hemisphaerica</name>
    <dbReference type="NCBI Taxonomy" id="252671"/>
    <lineage>
        <taxon>Eukaryota</taxon>
        <taxon>Metazoa</taxon>
        <taxon>Cnidaria</taxon>
        <taxon>Hydrozoa</taxon>
        <taxon>Hydroidolina</taxon>
        <taxon>Leptothecata</taxon>
        <taxon>Obeliida</taxon>
        <taxon>Clytiidae</taxon>
        <taxon>Clytia</taxon>
    </lineage>
</organism>
<dbReference type="GO" id="GO:0004930">
    <property type="term" value="F:G protein-coupled receptor activity"/>
    <property type="evidence" value="ECO:0007669"/>
    <property type="project" value="UniProtKB-KW"/>
</dbReference>
<protein>
    <recommendedName>
        <fullName evidence="9">G-protein coupled receptors family 1 profile domain-containing protein</fullName>
    </recommendedName>
</protein>
<feature type="transmembrane region" description="Helical" evidence="8">
    <location>
        <begin position="48"/>
        <end position="64"/>
    </location>
</feature>
<accession>A0A7M5TTG3</accession>
<dbReference type="PRINTS" id="PR00237">
    <property type="entry name" value="GPCRRHODOPSN"/>
</dbReference>
<dbReference type="PROSITE" id="PS50262">
    <property type="entry name" value="G_PROTEIN_RECEP_F1_2"/>
    <property type="match status" value="1"/>
</dbReference>
<dbReference type="InterPro" id="IPR000276">
    <property type="entry name" value="GPCR_Rhodpsn"/>
</dbReference>
<dbReference type="EnsemblMetazoa" id="CLYHEMT001612.1">
    <property type="protein sequence ID" value="CLYHEMP001612.1"/>
    <property type="gene ID" value="CLYHEMG001612"/>
</dbReference>
<dbReference type="PANTHER" id="PTHR24240">
    <property type="entry name" value="OPSIN"/>
    <property type="match status" value="1"/>
</dbReference>
<dbReference type="OrthoDB" id="5962650at2759"/>
<keyword evidence="3 8" id="KW-1133">Transmembrane helix</keyword>
<dbReference type="AlphaFoldDB" id="A0A7M5TTG3"/>
<proteinExistence type="predicted"/>
<dbReference type="SUPFAM" id="SSF81321">
    <property type="entry name" value="Family A G protein-coupled receptor-like"/>
    <property type="match status" value="1"/>
</dbReference>
<evidence type="ECO:0000256" key="7">
    <source>
        <dbReference type="ARBA" id="ARBA00023224"/>
    </source>
</evidence>
<evidence type="ECO:0000259" key="9">
    <source>
        <dbReference type="PROSITE" id="PS50262"/>
    </source>
</evidence>
<feature type="transmembrane region" description="Helical" evidence="8">
    <location>
        <begin position="270"/>
        <end position="291"/>
    </location>
</feature>
<keyword evidence="11" id="KW-1185">Reference proteome</keyword>